<keyword evidence="2" id="KW-0812">Transmembrane</keyword>
<evidence type="ECO:0000256" key="1">
    <source>
        <dbReference type="SAM" id="MobiDB-lite"/>
    </source>
</evidence>
<gene>
    <name evidence="3" type="ORF">XM53_16065</name>
</gene>
<reference evidence="3 4" key="1">
    <citation type="submission" date="2015-04" db="EMBL/GenBank/DDBJ databases">
        <title>The draft genome sequence of Roseovarius sp.R12b.</title>
        <authorList>
            <person name="Li G."/>
            <person name="Lai Q."/>
            <person name="Shao Z."/>
            <person name="Yan P."/>
        </authorList>
    </citation>
    <scope>NUCLEOTIDE SEQUENCE [LARGE SCALE GENOMIC DNA]</scope>
    <source>
        <strain evidence="3 4">R12B</strain>
    </source>
</reference>
<evidence type="ECO:0008006" key="5">
    <source>
        <dbReference type="Google" id="ProtNLM"/>
    </source>
</evidence>
<feature type="transmembrane region" description="Helical" evidence="2">
    <location>
        <begin position="99"/>
        <end position="118"/>
    </location>
</feature>
<evidence type="ECO:0000256" key="2">
    <source>
        <dbReference type="SAM" id="Phobius"/>
    </source>
</evidence>
<dbReference type="EMBL" id="LAXJ01000019">
    <property type="protein sequence ID" value="KRS11463.1"/>
    <property type="molecule type" value="Genomic_DNA"/>
</dbReference>
<dbReference type="Pfam" id="PF10112">
    <property type="entry name" value="Halogen_Hydrol"/>
    <property type="match status" value="1"/>
</dbReference>
<keyword evidence="2" id="KW-0472">Membrane</keyword>
<comment type="caution">
    <text evidence="3">The sequence shown here is derived from an EMBL/GenBank/DDBJ whole genome shotgun (WGS) entry which is preliminary data.</text>
</comment>
<dbReference type="STRING" id="1641875.XM53_16065"/>
<dbReference type="InterPro" id="IPR018770">
    <property type="entry name" value="ChloroindolylP_hydrolase"/>
</dbReference>
<dbReference type="OrthoDB" id="7375296at2"/>
<dbReference type="RefSeq" id="WP_057795146.1">
    <property type="nucleotide sequence ID" value="NZ_LAXJ01000019.1"/>
</dbReference>
<evidence type="ECO:0000313" key="3">
    <source>
        <dbReference type="EMBL" id="KRS11463.1"/>
    </source>
</evidence>
<accession>A0A0T5NRB6</accession>
<keyword evidence="2" id="KW-1133">Transmembrane helix</keyword>
<keyword evidence="4" id="KW-1185">Reference proteome</keyword>
<feature type="region of interest" description="Disordered" evidence="1">
    <location>
        <begin position="1"/>
        <end position="22"/>
    </location>
</feature>
<organism evidence="3 4">
    <name type="scientific">Roseovarius atlanticus</name>
    <dbReference type="NCBI Taxonomy" id="1641875"/>
    <lineage>
        <taxon>Bacteria</taxon>
        <taxon>Pseudomonadati</taxon>
        <taxon>Pseudomonadota</taxon>
        <taxon>Alphaproteobacteria</taxon>
        <taxon>Rhodobacterales</taxon>
        <taxon>Roseobacteraceae</taxon>
        <taxon>Roseovarius</taxon>
    </lineage>
</organism>
<name>A0A0T5NRB6_9RHOB</name>
<dbReference type="PATRIC" id="fig|1641875.4.peg.1029"/>
<dbReference type="Proteomes" id="UP000051295">
    <property type="component" value="Unassembled WGS sequence"/>
</dbReference>
<dbReference type="AlphaFoldDB" id="A0A0T5NRB6"/>
<evidence type="ECO:0000313" key="4">
    <source>
        <dbReference type="Proteomes" id="UP000051295"/>
    </source>
</evidence>
<sequence>MARKFGGKYSPDGGGAEVAKPRDASSYRGATVEPAGARANLMFVPAAVVLFTSLTSGATGLALGVVSAAVLALSAWLLRDGLKAEAAYNTRKVARRPGIPRKLFSSVLAGLGIAVAAYKVEAGVAAPVIFGAVTTALHVFSFGVDPMKDKGMEGVDRLQTDRVARVVDQAETYLSAMSDAIRRAGDRTAEARLERFQVSVRDMLRTVEDDPRDLTATRKYLGVYLMGARDATVKFADIQARSPDPKAKANYLELLGDLEANFEAKTKTLLADNNSDLEIEIEVLRDRLAREGIRYDTT</sequence>
<protein>
    <recommendedName>
        <fullName evidence="5">5-bromo-4-chloroindolyl phosphate hydrolysis protein</fullName>
    </recommendedName>
</protein>
<proteinExistence type="predicted"/>
<feature type="transmembrane region" description="Helical" evidence="2">
    <location>
        <begin position="124"/>
        <end position="144"/>
    </location>
</feature>
<feature type="transmembrane region" description="Helical" evidence="2">
    <location>
        <begin position="60"/>
        <end position="78"/>
    </location>
</feature>